<protein>
    <submittedName>
        <fullName evidence="2">Uncharacterized protein</fullName>
    </submittedName>
</protein>
<organism evidence="2 3">
    <name type="scientific">Ligilactobacillus salivarius (strain UCC118)</name>
    <name type="common">Lactobacillus salivarius</name>
    <dbReference type="NCBI Taxonomy" id="362948"/>
    <lineage>
        <taxon>Bacteria</taxon>
        <taxon>Bacillati</taxon>
        <taxon>Bacillota</taxon>
        <taxon>Bacilli</taxon>
        <taxon>Lactobacillales</taxon>
        <taxon>Lactobacillaceae</taxon>
        <taxon>Ligilactobacillus</taxon>
    </lineage>
</organism>
<dbReference type="KEGG" id="lsl:LSL_1400"/>
<evidence type="ECO:0000313" key="2">
    <source>
        <dbReference type="EMBL" id="ABE00204.1"/>
    </source>
</evidence>
<name>Q1WSC5_LIGS1</name>
<dbReference type="EMBL" id="CP000233">
    <property type="protein sequence ID" value="ABE00204.1"/>
    <property type="molecule type" value="Genomic_DNA"/>
</dbReference>
<gene>
    <name evidence="2" type="ordered locus">LSL_1400</name>
</gene>
<evidence type="ECO:0000256" key="1">
    <source>
        <dbReference type="SAM" id="Phobius"/>
    </source>
</evidence>
<dbReference type="Proteomes" id="UP000006559">
    <property type="component" value="Chromosome"/>
</dbReference>
<keyword evidence="3" id="KW-1185">Reference proteome</keyword>
<keyword evidence="1" id="KW-0812">Transmembrane</keyword>
<dbReference type="HOGENOM" id="CLU_3169616_0_0_9"/>
<sequence>MDTLASDNLKEGKKDFAGYLSNSIPMRFWLLLALVIIWVYRLFLANK</sequence>
<proteinExistence type="predicted"/>
<dbReference type="OrthoDB" id="2237528at2"/>
<reference evidence="2 3" key="1">
    <citation type="journal article" date="2006" name="Proc. Natl. Acad. Sci. U.S.A.">
        <title>Multireplicon genome architecture of Lactobacillus salivarius.</title>
        <authorList>
            <person name="Claesson M.J."/>
            <person name="Li Y."/>
            <person name="Leahy S."/>
            <person name="Canchaya C."/>
            <person name="van Pijkeren J.P."/>
            <person name="Cerdeno-Tarraga A.M."/>
            <person name="Parkhill J."/>
            <person name="Flynn S."/>
            <person name="O'Sullivan G.C."/>
            <person name="Collins J.K."/>
            <person name="Higgins D."/>
            <person name="Shanahan F."/>
            <person name="Fitzgerald G.F."/>
            <person name="van Sinderen D."/>
            <person name="O'Toole P.W."/>
        </authorList>
    </citation>
    <scope>NUCLEOTIDE SEQUENCE [LARGE SCALE GENOMIC DNA]</scope>
    <source>
        <strain evidence="2 3">UCC118</strain>
    </source>
</reference>
<evidence type="ECO:0000313" key="3">
    <source>
        <dbReference type="Proteomes" id="UP000006559"/>
    </source>
</evidence>
<accession>Q1WSC5</accession>
<feature type="transmembrane region" description="Helical" evidence="1">
    <location>
        <begin position="26"/>
        <end position="44"/>
    </location>
</feature>
<keyword evidence="1" id="KW-1133">Transmembrane helix</keyword>
<dbReference type="AlphaFoldDB" id="Q1WSC5"/>
<keyword evidence="1" id="KW-0472">Membrane</keyword>